<comment type="caution">
    <text evidence="2">The sequence shown here is derived from an EMBL/GenBank/DDBJ whole genome shotgun (WGS) entry which is preliminary data.</text>
</comment>
<keyword evidence="3" id="KW-1185">Reference proteome</keyword>
<dbReference type="SUPFAM" id="SSF54593">
    <property type="entry name" value="Glyoxalase/Bleomycin resistance protein/Dihydroxybiphenyl dioxygenase"/>
    <property type="match status" value="1"/>
</dbReference>
<protein>
    <submittedName>
        <fullName evidence="2">VOC family protein</fullName>
    </submittedName>
</protein>
<dbReference type="PANTHER" id="PTHR33990:SF2">
    <property type="entry name" value="PHNB-LIKE DOMAIN-CONTAINING PROTEIN"/>
    <property type="match status" value="1"/>
</dbReference>
<name>A0ABQ3I3M6_9BACT</name>
<dbReference type="PIRSF" id="PIRSF021700">
    <property type="entry name" value="3_dmu_93_MTrfase"/>
    <property type="match status" value="1"/>
</dbReference>
<dbReference type="Gene3D" id="3.10.180.10">
    <property type="entry name" value="2,3-Dihydroxybiphenyl 1,2-Dioxygenase, domain 1"/>
    <property type="match status" value="1"/>
</dbReference>
<dbReference type="InterPro" id="IPR029068">
    <property type="entry name" value="Glyas_Bleomycin-R_OHBP_Dase"/>
</dbReference>
<reference evidence="3" key="1">
    <citation type="journal article" date="2019" name="Int. J. Syst. Evol. Microbiol.">
        <title>The Global Catalogue of Microorganisms (GCM) 10K type strain sequencing project: providing services to taxonomists for standard genome sequencing and annotation.</title>
        <authorList>
            <consortium name="The Broad Institute Genomics Platform"/>
            <consortium name="The Broad Institute Genome Sequencing Center for Infectious Disease"/>
            <person name="Wu L."/>
            <person name="Ma J."/>
        </authorList>
    </citation>
    <scope>NUCLEOTIDE SEQUENCE [LARGE SCALE GENOMIC DNA]</scope>
    <source>
        <strain evidence="3">CGMCC 1.15111</strain>
    </source>
</reference>
<dbReference type="InterPro" id="IPR028973">
    <property type="entry name" value="PhnB-like"/>
</dbReference>
<dbReference type="CDD" id="cd06588">
    <property type="entry name" value="PhnB_like"/>
    <property type="match status" value="1"/>
</dbReference>
<feature type="domain" description="PhnB-like" evidence="1">
    <location>
        <begin position="27"/>
        <end position="125"/>
    </location>
</feature>
<organism evidence="2 3">
    <name type="scientific">Roseivirga thermotolerans</name>
    <dbReference type="NCBI Taxonomy" id="1758176"/>
    <lineage>
        <taxon>Bacteria</taxon>
        <taxon>Pseudomonadati</taxon>
        <taxon>Bacteroidota</taxon>
        <taxon>Cytophagia</taxon>
        <taxon>Cytophagales</taxon>
        <taxon>Roseivirgaceae</taxon>
        <taxon>Roseivirga</taxon>
    </lineage>
</organism>
<sequence length="160" mass="17900">MSGLTVSGNPYTVKKKHSSAAMNGPYTCLWYNNEAQQAAEFYCSLFEHSEHLGGNGFMALFRLNGQQYMAMNGGPTYHLNPAVSLVVECANQQEIDHYWAKLSEGGNPGRCGWLTDKFGLSWQIIPSVLGRLMTDPKTAPRTQKALMRMTKIEIDDLYKD</sequence>
<dbReference type="Pfam" id="PF06983">
    <property type="entry name" value="3-dmu-9_3-mt"/>
    <property type="match status" value="1"/>
</dbReference>
<evidence type="ECO:0000313" key="3">
    <source>
        <dbReference type="Proteomes" id="UP000658258"/>
    </source>
</evidence>
<dbReference type="Proteomes" id="UP000658258">
    <property type="component" value="Unassembled WGS sequence"/>
</dbReference>
<evidence type="ECO:0000313" key="2">
    <source>
        <dbReference type="EMBL" id="GHE61302.1"/>
    </source>
</evidence>
<accession>A0ABQ3I3M6</accession>
<dbReference type="EMBL" id="BNAG01000002">
    <property type="protein sequence ID" value="GHE61302.1"/>
    <property type="molecule type" value="Genomic_DNA"/>
</dbReference>
<dbReference type="RefSeq" id="WP_229838579.1">
    <property type="nucleotide sequence ID" value="NZ_BNAG01000002.1"/>
</dbReference>
<dbReference type="PANTHER" id="PTHR33990">
    <property type="entry name" value="PROTEIN YJDN-RELATED"/>
    <property type="match status" value="1"/>
</dbReference>
<proteinExistence type="predicted"/>
<gene>
    <name evidence="2" type="ORF">GCM10011340_15320</name>
</gene>
<dbReference type="InterPro" id="IPR009725">
    <property type="entry name" value="3_dmu_93_MTrfase"/>
</dbReference>
<evidence type="ECO:0000259" key="1">
    <source>
        <dbReference type="Pfam" id="PF06983"/>
    </source>
</evidence>